<sequence>MAPTMAADDITVDAAHLRGLAAYGPGWALMWDEHDVFAAPTHLADHGDIFEIIDHAGYTAIHDQHAQHGQPDGPAAIAVTVAAVITGQARIRLRQWPHTAHMMAATGPYTTALRPYGIHRHQASRPDADGRHITTDYRITRTGATASITMPYATDSTVPITITITDPHPAHSVPTYTVTVPRQTPPAAVAALIAAAGGLPPHTATGYRHAHDTGFPETPRYITVEPADVRALAAHGPGWALMWHDDHTQPVITRHDRDDDALLEICTHEHMINLGSHHPDYDAIAAYLTDTLGDFDPGQDNTTATTDATRPADMNDTHAPA</sequence>
<accession>A0A7X0P1J5</accession>
<evidence type="ECO:0008006" key="4">
    <source>
        <dbReference type="Google" id="ProtNLM"/>
    </source>
</evidence>
<dbReference type="Proteomes" id="UP000565579">
    <property type="component" value="Unassembled WGS sequence"/>
</dbReference>
<proteinExistence type="predicted"/>
<evidence type="ECO:0000313" key="2">
    <source>
        <dbReference type="EMBL" id="MBB6553326.1"/>
    </source>
</evidence>
<evidence type="ECO:0000313" key="3">
    <source>
        <dbReference type="Proteomes" id="UP000565579"/>
    </source>
</evidence>
<dbReference type="EMBL" id="JACHMI010000001">
    <property type="protein sequence ID" value="MBB6553326.1"/>
    <property type="molecule type" value="Genomic_DNA"/>
</dbReference>
<reference evidence="2 3" key="1">
    <citation type="submission" date="2020-08" db="EMBL/GenBank/DDBJ databases">
        <title>Sequencing the genomes of 1000 actinobacteria strains.</title>
        <authorList>
            <person name="Klenk H.-P."/>
        </authorList>
    </citation>
    <scope>NUCLEOTIDE SEQUENCE [LARGE SCALE GENOMIC DNA]</scope>
    <source>
        <strain evidence="2 3">DSM 43768</strain>
    </source>
</reference>
<evidence type="ECO:0000256" key="1">
    <source>
        <dbReference type="SAM" id="MobiDB-lite"/>
    </source>
</evidence>
<comment type="caution">
    <text evidence="2">The sequence shown here is derived from an EMBL/GenBank/DDBJ whole genome shotgun (WGS) entry which is preliminary data.</text>
</comment>
<name>A0A7X0P1J5_9ACTN</name>
<feature type="region of interest" description="Disordered" evidence="1">
    <location>
        <begin position="298"/>
        <end position="321"/>
    </location>
</feature>
<dbReference type="AlphaFoldDB" id="A0A7X0P1J5"/>
<feature type="compositionally biased region" description="Low complexity" evidence="1">
    <location>
        <begin position="300"/>
        <end position="312"/>
    </location>
</feature>
<organism evidence="2 3">
    <name type="scientific">Nonomuraea rubra</name>
    <dbReference type="NCBI Taxonomy" id="46180"/>
    <lineage>
        <taxon>Bacteria</taxon>
        <taxon>Bacillati</taxon>
        <taxon>Actinomycetota</taxon>
        <taxon>Actinomycetes</taxon>
        <taxon>Streptosporangiales</taxon>
        <taxon>Streptosporangiaceae</taxon>
        <taxon>Nonomuraea</taxon>
    </lineage>
</organism>
<protein>
    <recommendedName>
        <fullName evidence="4">DUF317 domain-containing protein</fullName>
    </recommendedName>
</protein>
<keyword evidence="3" id="KW-1185">Reference proteome</keyword>
<gene>
    <name evidence="2" type="ORF">HD593_008121</name>
</gene>
<dbReference type="RefSeq" id="WP_185107482.1">
    <property type="nucleotide sequence ID" value="NZ_BAAAXY010000136.1"/>
</dbReference>